<evidence type="ECO:0000313" key="3">
    <source>
        <dbReference type="Proteomes" id="UP001589575"/>
    </source>
</evidence>
<reference evidence="2 3" key="1">
    <citation type="submission" date="2024-09" db="EMBL/GenBank/DDBJ databases">
        <authorList>
            <person name="Sun Q."/>
            <person name="Mori K."/>
        </authorList>
    </citation>
    <scope>NUCLEOTIDE SEQUENCE [LARGE SCALE GENOMIC DNA]</scope>
    <source>
        <strain evidence="2 3">CCM 7609</strain>
    </source>
</reference>
<dbReference type="Proteomes" id="UP001589575">
    <property type="component" value="Unassembled WGS sequence"/>
</dbReference>
<feature type="region of interest" description="Disordered" evidence="1">
    <location>
        <begin position="261"/>
        <end position="294"/>
    </location>
</feature>
<name>A0ABV5FYN6_9MICC</name>
<feature type="region of interest" description="Disordered" evidence="1">
    <location>
        <begin position="1"/>
        <end position="44"/>
    </location>
</feature>
<feature type="compositionally biased region" description="Basic residues" evidence="1">
    <location>
        <begin position="207"/>
        <end position="217"/>
    </location>
</feature>
<comment type="caution">
    <text evidence="2">The sequence shown here is derived from an EMBL/GenBank/DDBJ whole genome shotgun (WGS) entry which is preliminary data.</text>
</comment>
<organism evidence="2 3">
    <name type="scientific">Citricoccus parietis</name>
    <dbReference type="NCBI Taxonomy" id="592307"/>
    <lineage>
        <taxon>Bacteria</taxon>
        <taxon>Bacillati</taxon>
        <taxon>Actinomycetota</taxon>
        <taxon>Actinomycetes</taxon>
        <taxon>Micrococcales</taxon>
        <taxon>Micrococcaceae</taxon>
        <taxon>Citricoccus</taxon>
    </lineage>
</organism>
<feature type="region of interest" description="Disordered" evidence="1">
    <location>
        <begin position="200"/>
        <end position="224"/>
    </location>
</feature>
<keyword evidence="3" id="KW-1185">Reference proteome</keyword>
<evidence type="ECO:0000256" key="1">
    <source>
        <dbReference type="SAM" id="MobiDB-lite"/>
    </source>
</evidence>
<protein>
    <submittedName>
        <fullName evidence="2">Uncharacterized protein</fullName>
    </submittedName>
</protein>
<proteinExistence type="predicted"/>
<dbReference type="EMBL" id="JBHMFI010000001">
    <property type="protein sequence ID" value="MFB9071784.1"/>
    <property type="molecule type" value="Genomic_DNA"/>
</dbReference>
<gene>
    <name evidence="2" type="ORF">ACFFX0_11455</name>
</gene>
<accession>A0ABV5FYN6</accession>
<sequence>MGRRAMIRSTITKPTAARTRASSSQGAMSPPPRDPGSDQLLSEPPYSSLHVSVVSRASTAGVCQASTTSPAAASMMTAVAPVRWRGRSSVARRSLRRAMRTGPVCRGHVYCATAYTRTKPRTGPRVIPSASYHGRGGSGALMMLRTMSPSVSVVTGKAPLLKTSVCSGVARAASPEVPEAKRAISAAIIAWVRTARTGSPRPGLHAVPRKTTYKRPRPTASPMPVDPAHPMALPMCSPFDCVSMYQPIDTFKRVWTKGVWTTGRPRRPTARTRGSAAGSPARTSIPGRSGSPRP</sequence>
<evidence type="ECO:0000313" key="2">
    <source>
        <dbReference type="EMBL" id="MFB9071784.1"/>
    </source>
</evidence>